<proteinExistence type="predicted"/>
<evidence type="ECO:0000256" key="1">
    <source>
        <dbReference type="SAM" id="MobiDB-lite"/>
    </source>
</evidence>
<dbReference type="STRING" id="1476583.DEIPH_ctg025orf0198"/>
<evidence type="ECO:0000313" key="3">
    <source>
        <dbReference type="Proteomes" id="UP000020492"/>
    </source>
</evidence>
<dbReference type="RefSeq" id="WP_152544860.1">
    <property type="nucleotide sequence ID" value="NZ_JHAC01000025.1"/>
</dbReference>
<keyword evidence="3" id="KW-1185">Reference proteome</keyword>
<dbReference type="AlphaFoldDB" id="A0A016QRB3"/>
<organism evidence="2 3">
    <name type="scientific">Deinococcus phoenicis</name>
    <dbReference type="NCBI Taxonomy" id="1476583"/>
    <lineage>
        <taxon>Bacteria</taxon>
        <taxon>Thermotogati</taxon>
        <taxon>Deinococcota</taxon>
        <taxon>Deinococci</taxon>
        <taxon>Deinococcales</taxon>
        <taxon>Deinococcaceae</taxon>
        <taxon>Deinococcus</taxon>
    </lineage>
</organism>
<sequence>MTRQGAPTPPPPSPADVEYVRKLSLAILSTLQTKGLLSADEVDTILITARRAAQGVPGHTQAGQSGQSQAQAGQGQLDPGSSGLPRDIMQVMVQPSPPPSSFTWRVGTPPANPDTTPKAQESREPDKAEASAEEQARPLFIDIKLD</sequence>
<dbReference type="Proteomes" id="UP000020492">
    <property type="component" value="Unassembled WGS sequence"/>
</dbReference>
<gene>
    <name evidence="2" type="ORF">DEIPH_ctg025orf0198</name>
</gene>
<name>A0A016QRB3_9DEIO</name>
<dbReference type="OrthoDB" id="70518at2"/>
<dbReference type="PATRIC" id="fig|1476583.3.peg.1673"/>
<feature type="compositionally biased region" description="Low complexity" evidence="1">
    <location>
        <begin position="61"/>
        <end position="76"/>
    </location>
</feature>
<accession>A0A016QRB3</accession>
<feature type="compositionally biased region" description="Basic and acidic residues" evidence="1">
    <location>
        <begin position="120"/>
        <end position="136"/>
    </location>
</feature>
<protein>
    <submittedName>
        <fullName evidence="2">Uncharacterized protein</fullName>
    </submittedName>
</protein>
<dbReference type="EMBL" id="JHAC01000025">
    <property type="protein sequence ID" value="EYB68324.1"/>
    <property type="molecule type" value="Genomic_DNA"/>
</dbReference>
<evidence type="ECO:0000313" key="2">
    <source>
        <dbReference type="EMBL" id="EYB68324.1"/>
    </source>
</evidence>
<feature type="region of interest" description="Disordered" evidence="1">
    <location>
        <begin position="53"/>
        <end position="146"/>
    </location>
</feature>
<comment type="caution">
    <text evidence="2">The sequence shown here is derived from an EMBL/GenBank/DDBJ whole genome shotgun (WGS) entry which is preliminary data.</text>
</comment>
<reference evidence="2 3" key="1">
    <citation type="submission" date="2014-03" db="EMBL/GenBank/DDBJ databases">
        <title>Draft genome sequence of Deinococcus phoenicis 1P10ME.</title>
        <authorList>
            <person name="Stepanov V.G."/>
            <person name="Vaishampayan P."/>
            <person name="Venkateswaran K."/>
            <person name="Fox G.E."/>
        </authorList>
    </citation>
    <scope>NUCLEOTIDE SEQUENCE [LARGE SCALE GENOMIC DNA]</scope>
    <source>
        <strain evidence="2 3">1P10ME</strain>
    </source>
</reference>